<dbReference type="InterPro" id="IPR027421">
    <property type="entry name" value="DNA_pol_lamdba_lyase_dom_sf"/>
</dbReference>
<keyword evidence="8" id="KW-0235">DNA replication</keyword>
<evidence type="ECO:0000256" key="5">
    <source>
        <dbReference type="ARBA" id="ARBA00022634"/>
    </source>
</evidence>
<comment type="function">
    <text evidence="20">DNA polymerase that functions in several pathways of DNA repair. Involved in base excision repair (BER) responsible for repair of lesions that give rise to abasic (AP) sites in DNA. Also contributes to DNA double-strand break repair by non-homologous end joining and homologous recombination. Has both template-dependent and template-independent (terminal transferase) DNA polymerase activities. Has also a 5'-deoxyribose-5-phosphate lyase (dRP lyase) activity.</text>
</comment>
<gene>
    <name evidence="23" type="ORF">BSTOLATCC_MIC9462</name>
</gene>
<reference evidence="23" key="1">
    <citation type="submission" date="2021-09" db="EMBL/GenBank/DDBJ databases">
        <authorList>
            <consortium name="AG Swart"/>
            <person name="Singh M."/>
            <person name="Singh A."/>
            <person name="Seah K."/>
            <person name="Emmerich C."/>
        </authorList>
    </citation>
    <scope>NUCLEOTIDE SEQUENCE</scope>
    <source>
        <strain evidence="23">ATCC30299</strain>
    </source>
</reference>
<dbReference type="InterPro" id="IPR002054">
    <property type="entry name" value="DNA-dir_DNA_pol_X"/>
</dbReference>
<dbReference type="Pfam" id="PF14791">
    <property type="entry name" value="DNA_pol_B_thumb"/>
    <property type="match status" value="1"/>
</dbReference>
<keyword evidence="12" id="KW-0915">Sodium</keyword>
<dbReference type="InterPro" id="IPR037160">
    <property type="entry name" value="DNA_Pol_thumb_sf"/>
</dbReference>
<dbReference type="GO" id="GO:0140078">
    <property type="term" value="F:class I DNA-(apurinic or apyrimidinic site) endonuclease activity"/>
    <property type="evidence" value="ECO:0007669"/>
    <property type="project" value="UniProtKB-EC"/>
</dbReference>
<evidence type="ECO:0000256" key="17">
    <source>
        <dbReference type="ARBA" id="ARBA00045548"/>
    </source>
</evidence>
<dbReference type="CDD" id="cd00141">
    <property type="entry name" value="NT_POLXc"/>
    <property type="match status" value="1"/>
</dbReference>
<evidence type="ECO:0000256" key="4">
    <source>
        <dbReference type="ARBA" id="ARBA00022481"/>
    </source>
</evidence>
<keyword evidence="5" id="KW-0237">DNA synthesis</keyword>
<evidence type="ECO:0000256" key="2">
    <source>
        <dbReference type="ARBA" id="ARBA00001946"/>
    </source>
</evidence>
<dbReference type="PRINTS" id="PR00869">
    <property type="entry name" value="DNAPOLX"/>
</dbReference>
<dbReference type="Gene3D" id="3.30.210.10">
    <property type="entry name" value="DNA polymerase, thumb domain"/>
    <property type="match status" value="1"/>
</dbReference>
<evidence type="ECO:0000313" key="24">
    <source>
        <dbReference type="Proteomes" id="UP001162131"/>
    </source>
</evidence>
<evidence type="ECO:0000256" key="9">
    <source>
        <dbReference type="ARBA" id="ARBA00022763"/>
    </source>
</evidence>
<keyword evidence="20" id="KW-0539">Nucleus</keyword>
<evidence type="ECO:0000256" key="10">
    <source>
        <dbReference type="ARBA" id="ARBA00022843"/>
    </source>
</evidence>
<keyword evidence="10" id="KW-0832">Ubl conjugation</keyword>
<evidence type="ECO:0000256" key="16">
    <source>
        <dbReference type="ARBA" id="ARBA00044678"/>
    </source>
</evidence>
<evidence type="ECO:0000256" key="13">
    <source>
        <dbReference type="ARBA" id="ARBA00023204"/>
    </source>
</evidence>
<dbReference type="Gene3D" id="1.10.150.20">
    <property type="entry name" value="5' to 3' exonuclease, C-terminal subdomain"/>
    <property type="match status" value="1"/>
</dbReference>
<dbReference type="PANTHER" id="PTHR11276">
    <property type="entry name" value="DNA POLYMERASE TYPE-X FAMILY MEMBER"/>
    <property type="match status" value="1"/>
</dbReference>
<dbReference type="PANTHER" id="PTHR11276:SF28">
    <property type="entry name" value="DNA POLYMERASE LAMBDA"/>
    <property type="match status" value="1"/>
</dbReference>
<dbReference type="AlphaFoldDB" id="A0AAU9IHU2"/>
<feature type="region of interest" description="Disordered" evidence="21">
    <location>
        <begin position="132"/>
        <end position="153"/>
    </location>
</feature>
<keyword evidence="14" id="KW-0456">Lyase</keyword>
<sequence length="463" mass="53379">MSEKFKDINALIISKVHGFTAQAADTIKKQITKNGGNAEILENSPLQNISTYTHIIVPDAIQKDALQKKLNIKSLRRLKIVKPDWANLSFIYKRVLPIDEYKWEDPELSSKIETTKKAFKRKAEVMEPLPPKKAVKGKTKEKKEPPGTKVENKNENLVSELNKLKKYYESSGDRGRAIAYNKIIRILKMLPYKVTDASQLENIKGIGDKTLRKIDKILKNGYLQRTKKLQQDTHVKSLGELENIFGIGPRKAEELYEKGLRTIDDIKRYNQENPEYFTDNEKVAIDLYDELKFKVPRDEIEEIANIVKEKLKAIDEDAEMEICGSYRRGRELIDDIDVVIASDKTNTLTNLIVELERSGLTKYSFTNAKHKYMGIVKLGDKPHRRFDIFLCTHEEYPFAILYFTGSMDYNILLRSEAKKRGLRLSNTGLWRLSNGKTVVKAKTEDDIIRYLGFEVVSLKERDI</sequence>
<dbReference type="InterPro" id="IPR028207">
    <property type="entry name" value="DNA_pol_B_palm_palm"/>
</dbReference>
<keyword evidence="7 20" id="KW-0548">Nucleotidyltransferase</keyword>
<comment type="cofactor">
    <cofactor evidence="1">
        <name>Mn(2+)</name>
        <dbReference type="ChEBI" id="CHEBI:29035"/>
    </cofactor>
</comment>
<dbReference type="SUPFAM" id="SSF81301">
    <property type="entry name" value="Nucleotidyltransferase"/>
    <property type="match status" value="1"/>
</dbReference>
<dbReference type="SUPFAM" id="SSF47802">
    <property type="entry name" value="DNA polymerase beta, N-terminal domain-like"/>
    <property type="match status" value="1"/>
</dbReference>
<comment type="catalytic activity">
    <reaction evidence="18 20">
        <text>DNA(n) + a 2'-deoxyribonucleoside 5'-triphosphate = DNA(n+1) + diphosphate</text>
        <dbReference type="Rhea" id="RHEA:22508"/>
        <dbReference type="Rhea" id="RHEA-COMP:17339"/>
        <dbReference type="Rhea" id="RHEA-COMP:17340"/>
        <dbReference type="ChEBI" id="CHEBI:33019"/>
        <dbReference type="ChEBI" id="CHEBI:61560"/>
        <dbReference type="ChEBI" id="CHEBI:173112"/>
        <dbReference type="EC" id="2.7.7.7"/>
    </reaction>
</comment>
<comment type="caution">
    <text evidence="23">The sequence shown here is derived from an EMBL/GenBank/DDBJ whole genome shotgun (WGS) entry which is preliminary data.</text>
</comment>
<organism evidence="23 24">
    <name type="scientific">Blepharisma stoltei</name>
    <dbReference type="NCBI Taxonomy" id="1481888"/>
    <lineage>
        <taxon>Eukaryota</taxon>
        <taxon>Sar</taxon>
        <taxon>Alveolata</taxon>
        <taxon>Ciliophora</taxon>
        <taxon>Postciliodesmatophora</taxon>
        <taxon>Heterotrichea</taxon>
        <taxon>Heterotrichida</taxon>
        <taxon>Blepharismidae</taxon>
        <taxon>Blepharisma</taxon>
    </lineage>
</organism>
<evidence type="ECO:0000256" key="6">
    <source>
        <dbReference type="ARBA" id="ARBA00022679"/>
    </source>
</evidence>
<evidence type="ECO:0000256" key="21">
    <source>
        <dbReference type="SAM" id="MobiDB-lite"/>
    </source>
</evidence>
<dbReference type="SMART" id="SM00483">
    <property type="entry name" value="POLXc"/>
    <property type="match status" value="1"/>
</dbReference>
<dbReference type="GO" id="GO:0006303">
    <property type="term" value="P:double-strand break repair via nonhomologous end joining"/>
    <property type="evidence" value="ECO:0007669"/>
    <property type="project" value="TreeGrafter"/>
</dbReference>
<dbReference type="Pfam" id="PF14716">
    <property type="entry name" value="HHH_8"/>
    <property type="match status" value="1"/>
</dbReference>
<protein>
    <recommendedName>
        <fullName evidence="20">DNA polymerase</fullName>
        <ecNumber evidence="20">2.7.7.7</ecNumber>
    </recommendedName>
</protein>
<keyword evidence="24" id="KW-1185">Reference proteome</keyword>
<dbReference type="InterPro" id="IPR018944">
    <property type="entry name" value="DNA_pol_lambd_fingers_domain"/>
</dbReference>
<dbReference type="Gene3D" id="1.10.150.110">
    <property type="entry name" value="DNA polymerase beta, N-terminal domain-like"/>
    <property type="match status" value="1"/>
</dbReference>
<dbReference type="GO" id="GO:0046872">
    <property type="term" value="F:metal ion binding"/>
    <property type="evidence" value="ECO:0007669"/>
    <property type="project" value="UniProtKB-UniRule"/>
</dbReference>
<evidence type="ECO:0000256" key="7">
    <source>
        <dbReference type="ARBA" id="ARBA00022695"/>
    </source>
</evidence>
<dbReference type="SUPFAM" id="SSF52113">
    <property type="entry name" value="BRCT domain"/>
    <property type="match status" value="1"/>
</dbReference>
<dbReference type="Gene3D" id="3.40.50.10190">
    <property type="entry name" value="BRCT domain"/>
    <property type="match status" value="1"/>
</dbReference>
<keyword evidence="4" id="KW-0488">Methylation</keyword>
<keyword evidence="13 20" id="KW-0234">DNA repair</keyword>
<comment type="subcellular location">
    <subcellularLocation>
        <location evidence="3">Cytoplasm</location>
    </subcellularLocation>
    <subcellularLocation>
        <location evidence="20">Nucleus</location>
    </subcellularLocation>
</comment>
<evidence type="ECO:0000256" key="12">
    <source>
        <dbReference type="ARBA" id="ARBA00023053"/>
    </source>
</evidence>
<dbReference type="InterPro" id="IPR003583">
    <property type="entry name" value="Hlx-hairpin-Hlx_DNA-bd_motif"/>
</dbReference>
<dbReference type="PRINTS" id="PR00870">
    <property type="entry name" value="DNAPOLXBETA"/>
</dbReference>
<comment type="catalytic activity">
    <reaction evidence="15">
        <text>2'-deoxyribonucleotide-(2'-deoxyribose 5'-phosphate)-2'-deoxyribonucleotide-DNA = a 3'-end 2'-deoxyribonucleotide-(2,3-dehydro-2,3-deoxyribose 5'-phosphate)-DNA + a 5'-end 5'-phospho-2'-deoxyribonucleoside-DNA + H(+)</text>
        <dbReference type="Rhea" id="RHEA:66592"/>
        <dbReference type="Rhea" id="RHEA-COMP:13180"/>
        <dbReference type="Rhea" id="RHEA-COMP:16897"/>
        <dbReference type="Rhea" id="RHEA-COMP:17067"/>
        <dbReference type="ChEBI" id="CHEBI:15378"/>
        <dbReference type="ChEBI" id="CHEBI:136412"/>
        <dbReference type="ChEBI" id="CHEBI:157695"/>
        <dbReference type="ChEBI" id="CHEBI:167181"/>
        <dbReference type="EC" id="4.2.99.18"/>
    </reaction>
</comment>
<dbReference type="InterPro" id="IPR002008">
    <property type="entry name" value="DNA_pol_X_beta-like"/>
</dbReference>
<dbReference type="Gene3D" id="3.30.460.10">
    <property type="entry name" value="Beta Polymerase, domain 2"/>
    <property type="match status" value="1"/>
</dbReference>
<dbReference type="SUPFAM" id="SSF81585">
    <property type="entry name" value="PsbU/PolX domain-like"/>
    <property type="match status" value="1"/>
</dbReference>
<comment type="cofactor">
    <cofactor evidence="2">
        <name>Mg(2+)</name>
        <dbReference type="ChEBI" id="CHEBI:18420"/>
    </cofactor>
</comment>
<dbReference type="InterPro" id="IPR043519">
    <property type="entry name" value="NT_sf"/>
</dbReference>
<dbReference type="InterPro" id="IPR010996">
    <property type="entry name" value="HHH_MUS81"/>
</dbReference>
<comment type="function">
    <text evidence="17">Repair polymerase that plays a key role in base-excision repair. During this process, the damaged base is excised by specific DNA glycosylases, the DNA backbone is nicked at the abasic site by an apurinic/apyrimidic (AP) endonuclease, and POLB removes 5'-deoxyribose-phosphate from the preincised AP site acting as a 5'-deoxyribose-phosphate lyase (5'-dRP lyase); through its DNA polymerase activity, it adds one nucleotide to the 3' end of the arising single-nucleotide gap. Conducts 'gap-filling' DNA synthesis in a stepwise distributive fashion rather than in a processive fashion as for other DNA polymerases. It is also able to cleave sugar-phosphate bonds 3' to an intact AP site, acting as an AP lyase.</text>
</comment>
<accession>A0AAU9IHU2</accession>
<evidence type="ECO:0000256" key="1">
    <source>
        <dbReference type="ARBA" id="ARBA00001936"/>
    </source>
</evidence>
<evidence type="ECO:0000256" key="14">
    <source>
        <dbReference type="ARBA" id="ARBA00023239"/>
    </source>
</evidence>
<feature type="active site" description="Nucleophile; Schiff-base intermediate with DNA; for 5'-dRP lyase activity" evidence="19">
    <location>
        <position position="213"/>
    </location>
</feature>
<dbReference type="EMBL" id="CAJZBQ010000011">
    <property type="protein sequence ID" value="CAG9313653.1"/>
    <property type="molecule type" value="Genomic_DNA"/>
</dbReference>
<comment type="similarity">
    <text evidence="20">Belongs to the DNA polymerase type-X family.</text>
</comment>
<dbReference type="EC" id="2.7.7.7" evidence="20"/>
<dbReference type="GO" id="GO:0005737">
    <property type="term" value="C:cytoplasm"/>
    <property type="evidence" value="ECO:0007669"/>
    <property type="project" value="UniProtKB-SubCell"/>
</dbReference>
<dbReference type="InterPro" id="IPR036420">
    <property type="entry name" value="BRCT_dom_sf"/>
</dbReference>
<keyword evidence="9 20" id="KW-0227">DNA damage</keyword>
<dbReference type="InterPro" id="IPR029398">
    <property type="entry name" value="PolB_thumb"/>
</dbReference>
<dbReference type="GO" id="GO:0005634">
    <property type="term" value="C:nucleus"/>
    <property type="evidence" value="ECO:0007669"/>
    <property type="project" value="UniProtKB-SubCell"/>
</dbReference>
<evidence type="ECO:0000256" key="15">
    <source>
        <dbReference type="ARBA" id="ARBA00044632"/>
    </source>
</evidence>
<feature type="compositionally biased region" description="Basic and acidic residues" evidence="21">
    <location>
        <begin position="141"/>
        <end position="153"/>
    </location>
</feature>
<dbReference type="InterPro" id="IPR001357">
    <property type="entry name" value="BRCT_dom"/>
</dbReference>
<proteinExistence type="inferred from homology"/>
<evidence type="ECO:0000313" key="23">
    <source>
        <dbReference type="EMBL" id="CAG9313653.1"/>
    </source>
</evidence>
<evidence type="ECO:0000256" key="18">
    <source>
        <dbReference type="ARBA" id="ARBA00049244"/>
    </source>
</evidence>
<dbReference type="InterPro" id="IPR022312">
    <property type="entry name" value="DNA_pol_X"/>
</dbReference>
<evidence type="ECO:0000256" key="19">
    <source>
        <dbReference type="PIRSR" id="PIRSR622312-50"/>
    </source>
</evidence>
<evidence type="ECO:0000256" key="3">
    <source>
        <dbReference type="ARBA" id="ARBA00004496"/>
    </source>
</evidence>
<name>A0AAU9IHU2_9CILI</name>
<evidence type="ECO:0000259" key="22">
    <source>
        <dbReference type="PROSITE" id="PS50172"/>
    </source>
</evidence>
<dbReference type="GO" id="GO:0003887">
    <property type="term" value="F:DNA-directed DNA polymerase activity"/>
    <property type="evidence" value="ECO:0007669"/>
    <property type="project" value="UniProtKB-UniRule"/>
</dbReference>
<dbReference type="PROSITE" id="PS50172">
    <property type="entry name" value="BRCT"/>
    <property type="match status" value="1"/>
</dbReference>
<dbReference type="Proteomes" id="UP001162131">
    <property type="component" value="Unassembled WGS sequence"/>
</dbReference>
<keyword evidence="6 20" id="KW-0808">Transferase</keyword>
<evidence type="ECO:0000256" key="11">
    <source>
        <dbReference type="ARBA" id="ARBA00022932"/>
    </source>
</evidence>
<evidence type="ECO:0000256" key="20">
    <source>
        <dbReference type="RuleBase" id="RU366014"/>
    </source>
</evidence>
<dbReference type="GO" id="GO:0003677">
    <property type="term" value="F:DNA binding"/>
    <property type="evidence" value="ECO:0007669"/>
    <property type="project" value="UniProtKB-UniRule"/>
</dbReference>
<dbReference type="Pfam" id="PF10391">
    <property type="entry name" value="DNA_pol_lambd_f"/>
    <property type="match status" value="1"/>
</dbReference>
<dbReference type="FunFam" id="1.10.150.110:FF:000005">
    <property type="entry name" value="DNA polymerase POL4"/>
    <property type="match status" value="1"/>
</dbReference>
<evidence type="ECO:0000256" key="8">
    <source>
        <dbReference type="ARBA" id="ARBA00022705"/>
    </source>
</evidence>
<dbReference type="Pfam" id="PF14792">
    <property type="entry name" value="DNA_pol_B_palm"/>
    <property type="match status" value="1"/>
</dbReference>
<dbReference type="SMART" id="SM00278">
    <property type="entry name" value="HhH1"/>
    <property type="match status" value="2"/>
</dbReference>
<keyword evidence="11 20" id="KW-0239">DNA-directed DNA polymerase</keyword>
<comment type="catalytic activity">
    <reaction evidence="16">
        <text>a 5'-end 2'-deoxyribose-2'-deoxyribonucleotide-DNA = (2E,4S)-4-hydroxypenten-2-al-5-phosphate + a 5'-end 5'-phospho-2'-deoxyribonucleoside-DNA + H(+)</text>
        <dbReference type="Rhea" id="RHEA:76255"/>
        <dbReference type="Rhea" id="RHEA-COMP:13180"/>
        <dbReference type="Rhea" id="RHEA-COMP:18657"/>
        <dbReference type="ChEBI" id="CHEBI:15378"/>
        <dbReference type="ChEBI" id="CHEBI:136412"/>
        <dbReference type="ChEBI" id="CHEBI:195194"/>
        <dbReference type="ChEBI" id="CHEBI:195195"/>
    </reaction>
</comment>
<feature type="domain" description="BRCT" evidence="22">
    <location>
        <begin position="1"/>
        <end position="103"/>
    </location>
</feature>